<feature type="transmembrane region" description="Helical" evidence="8">
    <location>
        <begin position="163"/>
        <end position="181"/>
    </location>
</feature>
<dbReference type="Proteomes" id="UP000186341">
    <property type="component" value="Unassembled WGS sequence"/>
</dbReference>
<dbReference type="Pfam" id="PF03062">
    <property type="entry name" value="MBOAT"/>
    <property type="match status" value="1"/>
</dbReference>
<organism evidence="9 10">
    <name type="scientific">Ileibacterium valens</name>
    <dbReference type="NCBI Taxonomy" id="1862668"/>
    <lineage>
        <taxon>Bacteria</taxon>
        <taxon>Bacillati</taxon>
        <taxon>Bacillota</taxon>
        <taxon>Erysipelotrichia</taxon>
        <taxon>Erysipelotrichales</taxon>
        <taxon>Erysipelotrichaceae</taxon>
        <taxon>Ileibacterium</taxon>
    </lineage>
</organism>
<evidence type="ECO:0000256" key="7">
    <source>
        <dbReference type="PIRNR" id="PIRNR016636"/>
    </source>
</evidence>
<feature type="transmembrane region" description="Helical" evidence="8">
    <location>
        <begin position="410"/>
        <end position="429"/>
    </location>
</feature>
<feature type="transmembrane region" description="Helical" evidence="8">
    <location>
        <begin position="450"/>
        <end position="471"/>
    </location>
</feature>
<evidence type="ECO:0000256" key="3">
    <source>
        <dbReference type="ARBA" id="ARBA00022475"/>
    </source>
</evidence>
<dbReference type="InterPro" id="IPR028362">
    <property type="entry name" value="AlgI"/>
</dbReference>
<dbReference type="InterPro" id="IPR024194">
    <property type="entry name" value="Ac/AlaTfrase_AlgI/DltB"/>
</dbReference>
<dbReference type="OrthoDB" id="9805788at2"/>
<dbReference type="InterPro" id="IPR004299">
    <property type="entry name" value="MBOAT_fam"/>
</dbReference>
<evidence type="ECO:0000256" key="5">
    <source>
        <dbReference type="ARBA" id="ARBA00022989"/>
    </source>
</evidence>
<evidence type="ECO:0008006" key="11">
    <source>
        <dbReference type="Google" id="ProtNLM"/>
    </source>
</evidence>
<dbReference type="RefSeq" id="WP_075819259.1">
    <property type="nucleotide sequence ID" value="NZ_CAPNHH010000014.1"/>
</dbReference>
<feature type="transmembrane region" description="Helical" evidence="8">
    <location>
        <begin position="6"/>
        <end position="24"/>
    </location>
</feature>
<evidence type="ECO:0000256" key="8">
    <source>
        <dbReference type="SAM" id="Phobius"/>
    </source>
</evidence>
<gene>
    <name evidence="9" type="ORF">BO222_05905</name>
</gene>
<dbReference type="PIRSF" id="PIRSF016636">
    <property type="entry name" value="AlgI_DltB"/>
    <property type="match status" value="1"/>
</dbReference>
<feature type="transmembrane region" description="Helical" evidence="8">
    <location>
        <begin position="130"/>
        <end position="151"/>
    </location>
</feature>
<feature type="transmembrane region" description="Helical" evidence="8">
    <location>
        <begin position="31"/>
        <end position="58"/>
    </location>
</feature>
<keyword evidence="4 8" id="KW-0812">Transmembrane</keyword>
<dbReference type="AlphaFoldDB" id="A0A1U7NG65"/>
<dbReference type="PIRSF" id="PIRSF500217">
    <property type="entry name" value="AlgI"/>
    <property type="match status" value="1"/>
</dbReference>
<reference evidence="9 10" key="1">
    <citation type="submission" date="2016-11" db="EMBL/GenBank/DDBJ databases">
        <title>Description of two novel members of the family Erysipelotrichaceae: Ileibacterium lipovorans gen. nov., sp. nov. and Dubosiella newyorkensis, gen. nov., sp. nov.</title>
        <authorList>
            <person name="Cox L.M."/>
            <person name="Sohn J."/>
            <person name="Tyrrell K.L."/>
            <person name="Citron D.M."/>
            <person name="Lawson P.A."/>
            <person name="Patel N.B."/>
            <person name="Iizumi T."/>
            <person name="Perez-Perez G.I."/>
            <person name="Goldstein E.J."/>
            <person name="Blaser M.J."/>
        </authorList>
    </citation>
    <scope>NUCLEOTIDE SEQUENCE [LARGE SCALE GENOMIC DNA]</scope>
    <source>
        <strain evidence="9 10">NYU-BL-A3</strain>
    </source>
</reference>
<evidence type="ECO:0000256" key="6">
    <source>
        <dbReference type="ARBA" id="ARBA00023136"/>
    </source>
</evidence>
<evidence type="ECO:0000256" key="2">
    <source>
        <dbReference type="ARBA" id="ARBA00010323"/>
    </source>
</evidence>
<dbReference type="InterPro" id="IPR051085">
    <property type="entry name" value="MB_O-acyltransferase"/>
</dbReference>
<proteinExistence type="inferred from homology"/>
<comment type="caution">
    <text evidence="9">The sequence shown here is derived from an EMBL/GenBank/DDBJ whole genome shotgun (WGS) entry which is preliminary data.</text>
</comment>
<evidence type="ECO:0000313" key="10">
    <source>
        <dbReference type="Proteomes" id="UP000186341"/>
    </source>
</evidence>
<dbReference type="PANTHER" id="PTHR13285">
    <property type="entry name" value="ACYLTRANSFERASE"/>
    <property type="match status" value="1"/>
</dbReference>
<feature type="transmembrane region" description="Helical" evidence="8">
    <location>
        <begin position="314"/>
        <end position="331"/>
    </location>
</feature>
<keyword evidence="10" id="KW-1185">Reference proteome</keyword>
<dbReference type="GO" id="GO:0005886">
    <property type="term" value="C:plasma membrane"/>
    <property type="evidence" value="ECO:0007669"/>
    <property type="project" value="UniProtKB-SubCell"/>
</dbReference>
<feature type="transmembrane region" description="Helical" evidence="8">
    <location>
        <begin position="232"/>
        <end position="250"/>
    </location>
</feature>
<comment type="subcellular location">
    <subcellularLocation>
        <location evidence="1">Cell membrane</location>
        <topology evidence="1">Multi-pass membrane protein</topology>
    </subcellularLocation>
</comment>
<dbReference type="GeneID" id="82202738"/>
<dbReference type="EMBL" id="MPJW01000122">
    <property type="protein sequence ID" value="OLU39890.1"/>
    <property type="molecule type" value="Genomic_DNA"/>
</dbReference>
<accession>A0A1U7NG65</accession>
<evidence type="ECO:0000313" key="9">
    <source>
        <dbReference type="EMBL" id="OLU39890.1"/>
    </source>
</evidence>
<keyword evidence="7" id="KW-0012">Acyltransferase</keyword>
<evidence type="ECO:0000256" key="4">
    <source>
        <dbReference type="ARBA" id="ARBA00022692"/>
    </source>
</evidence>
<dbReference type="GO" id="GO:0042121">
    <property type="term" value="P:alginic acid biosynthetic process"/>
    <property type="evidence" value="ECO:0007669"/>
    <property type="project" value="InterPro"/>
</dbReference>
<sequence length="483" mass="55820">MQFTDIAFLFGFLPISCLLYWFIIQPRYRNLFLFLASILFYSWGSLLSLCILFGVLLWNFAACRQLSVFNQAKALTIDEDELNEINRKRKLVLITAIAGNLIILFVYRYLPGLLGSLSWLIGDVALPRSFLMPLGLSFYLFSCMSAVFDIYKNKEECVSFMEFALFAGFFGWVNMGPIAHYSQLKGQMENHPATRAKVKDGAMLFLQGICFKVLLADNLGLLFNGLLANTTWLGNLLCNISYFLMIYFDFAGYSRMARGLAAFFGFVIPKNFDHPYLATSVQDFWRRWHISLTSWFREYVYIPLGGNRVDQKRWILNVLIVWFLTGVWHGFGLTFLVWGLLQGGLILLERLVLKDKMKSWNPSILHLWVIFWELIGWTLFSSTDFMQAFFRVIRMSGLTVSGFADGASLFYLKNGLVLMMICVIVVSRLDSRIARTIRVRLFEVHNKREWWNVFRNAAYILAFAICLTFIISQSAQTFLYAAF</sequence>
<keyword evidence="6 7" id="KW-0472">Membrane</keyword>
<evidence type="ECO:0000256" key="1">
    <source>
        <dbReference type="ARBA" id="ARBA00004651"/>
    </source>
</evidence>
<dbReference type="PANTHER" id="PTHR13285:SF18">
    <property type="entry name" value="PROTEIN-CYSTEINE N-PALMITOYLTRANSFERASE RASP"/>
    <property type="match status" value="1"/>
</dbReference>
<keyword evidence="5 8" id="KW-1133">Transmembrane helix</keyword>
<comment type="similarity">
    <text evidence="2 7">Belongs to the membrane-bound acyltransferase family.</text>
</comment>
<feature type="transmembrane region" description="Helical" evidence="8">
    <location>
        <begin position="365"/>
        <end position="390"/>
    </location>
</feature>
<feature type="transmembrane region" description="Helical" evidence="8">
    <location>
        <begin position="91"/>
        <end position="110"/>
    </location>
</feature>
<dbReference type="GO" id="GO:0016746">
    <property type="term" value="F:acyltransferase activity"/>
    <property type="evidence" value="ECO:0007669"/>
    <property type="project" value="UniProtKB-KW"/>
</dbReference>
<name>A0A1U7NG65_9FIRM</name>
<protein>
    <recommendedName>
        <fullName evidence="11">Membrane-bound O-acyltransferase family protein</fullName>
    </recommendedName>
</protein>
<feature type="transmembrane region" description="Helical" evidence="8">
    <location>
        <begin position="202"/>
        <end position="226"/>
    </location>
</feature>
<keyword evidence="7" id="KW-0808">Transferase</keyword>
<keyword evidence="3 7" id="KW-1003">Cell membrane</keyword>